<evidence type="ECO:0000313" key="3">
    <source>
        <dbReference type="EMBL" id="EEP60065.1"/>
    </source>
</evidence>
<reference evidence="3 4" key="1">
    <citation type="submission" date="2009-04" db="EMBL/GenBank/DDBJ databases">
        <authorList>
            <person name="Reysenbach A.-L."/>
            <person name="Heidelberg J.F."/>
            <person name="Nelson W.C."/>
        </authorList>
    </citation>
    <scope>NUCLEOTIDE SEQUENCE [LARGE SCALE GENOMIC DNA]</scope>
    <source>
        <strain evidence="3 4">SS-5</strain>
    </source>
</reference>
<name>C4FLI4_9AQUI</name>
<accession>C4FLI4</accession>
<dbReference type="EMBL" id="ABZS01000157">
    <property type="protein sequence ID" value="EEP60065.1"/>
    <property type="molecule type" value="Genomic_DNA"/>
</dbReference>
<dbReference type="RefSeq" id="WP_007547785.1">
    <property type="nucleotide sequence ID" value="NZ_ABZS01000157.1"/>
</dbReference>
<keyword evidence="4" id="KW-1185">Reference proteome</keyword>
<dbReference type="Pfam" id="PF12850">
    <property type="entry name" value="Metallophos_2"/>
    <property type="match status" value="1"/>
</dbReference>
<dbReference type="SUPFAM" id="SSF56300">
    <property type="entry name" value="Metallo-dependent phosphatases"/>
    <property type="match status" value="1"/>
</dbReference>
<dbReference type="Gene3D" id="3.60.21.10">
    <property type="match status" value="1"/>
</dbReference>
<dbReference type="Proteomes" id="UP000005540">
    <property type="component" value="Unassembled WGS sequence"/>
</dbReference>
<evidence type="ECO:0000256" key="1">
    <source>
        <dbReference type="ARBA" id="ARBA00008950"/>
    </source>
</evidence>
<evidence type="ECO:0000259" key="2">
    <source>
        <dbReference type="Pfam" id="PF12850"/>
    </source>
</evidence>
<proteinExistence type="inferred from homology"/>
<evidence type="ECO:0000313" key="4">
    <source>
        <dbReference type="Proteomes" id="UP000005540"/>
    </source>
</evidence>
<comment type="caution">
    <text evidence="3">The sequence shown here is derived from an EMBL/GenBank/DDBJ whole genome shotgun (WGS) entry which is preliminary data.</text>
</comment>
<feature type="domain" description="Calcineurin-like phosphoesterase" evidence="2">
    <location>
        <begin position="2"/>
        <end position="95"/>
    </location>
</feature>
<comment type="similarity">
    <text evidence="1">Belongs to the metallophosphoesterase superfamily. YfcE family.</text>
</comment>
<protein>
    <recommendedName>
        <fullName evidence="2">Calcineurin-like phosphoesterase domain-containing protein</fullName>
    </recommendedName>
</protein>
<dbReference type="InterPro" id="IPR024654">
    <property type="entry name" value="Calcineurin-like_PHP_lpxH"/>
</dbReference>
<organism evidence="3 4">
    <name type="scientific">Sulfurihydrogenibium yellowstonense SS-5</name>
    <dbReference type="NCBI Taxonomy" id="432331"/>
    <lineage>
        <taxon>Bacteria</taxon>
        <taxon>Pseudomonadati</taxon>
        <taxon>Aquificota</taxon>
        <taxon>Aquificia</taxon>
        <taxon>Aquificales</taxon>
        <taxon>Hydrogenothermaceae</taxon>
        <taxon>Sulfurihydrogenibium</taxon>
    </lineage>
</organism>
<sequence length="131" mass="15032">MVLTHDEPCISGGMEYISKIKEAYDTYSAFSQSLCFYGHTHLPGIFEKENNEVFYKRDNKIFLKEGNKYLINPGSVGQPRDKDPRLSYIIFDSEDNVVEFYRVEYDVEKAARGILNAGLSAIFANRLFRGV</sequence>
<dbReference type="InterPro" id="IPR029052">
    <property type="entry name" value="Metallo-depent_PP-like"/>
</dbReference>
<dbReference type="AlphaFoldDB" id="C4FLI4"/>
<gene>
    <name evidence="3" type="ORF">SULYE_1438</name>
</gene>